<dbReference type="GO" id="GO:0016020">
    <property type="term" value="C:membrane"/>
    <property type="evidence" value="ECO:0007669"/>
    <property type="project" value="InterPro"/>
</dbReference>
<feature type="transmembrane region" description="Helical" evidence="2">
    <location>
        <begin position="6"/>
        <end position="28"/>
    </location>
</feature>
<accession>H9UL69</accession>
<reference evidence="4" key="1">
    <citation type="journal article" date="2013" name="Stand. Genomic Sci.">
        <title>Complete genome sequence of the halophilic bacterium Spirochaeta africana type strain (Z-7692(T)) from the alkaline Lake Magadi in the East African Rift.</title>
        <authorList>
            <person name="Liolos K."/>
            <person name="Abt B."/>
            <person name="Scheuner C."/>
            <person name="Teshima H."/>
            <person name="Held B."/>
            <person name="Lapidus A."/>
            <person name="Nolan M."/>
            <person name="Lucas S."/>
            <person name="Deshpande S."/>
            <person name="Cheng J.F."/>
            <person name="Tapia R."/>
            <person name="Goodwin L.A."/>
            <person name="Pitluck S."/>
            <person name="Pagani I."/>
            <person name="Ivanova N."/>
            <person name="Mavromatis K."/>
            <person name="Mikhailova N."/>
            <person name="Huntemann M."/>
            <person name="Pati A."/>
            <person name="Chen A."/>
            <person name="Palaniappan K."/>
            <person name="Land M."/>
            <person name="Rohde M."/>
            <person name="Tindall B.J."/>
            <person name="Detter J.C."/>
            <person name="Goker M."/>
            <person name="Bristow J."/>
            <person name="Eisen J.A."/>
            <person name="Markowitz V."/>
            <person name="Hugenholtz P."/>
            <person name="Woyke T."/>
            <person name="Klenk H.P."/>
            <person name="Kyrpides N.C."/>
        </authorList>
    </citation>
    <scope>NUCLEOTIDE SEQUENCE</scope>
    <source>
        <strain evidence="4">ATCC 700263 / DSM 8902 / Z-7692</strain>
    </source>
</reference>
<name>H9UL69_SPIAZ</name>
<dbReference type="AlphaFoldDB" id="H9UL69"/>
<sequence length="196" mass="21568">MSTLFHVLYSIVTLYMLLLFIRILLTWFGGLQSMGRPAEILSAITDPYLNLFRGMRFLRIGYLDFSPIFAIMLLTLVSSVLNHLTMHQQVTIGLLLAIIASMVFSAVSFFAFLFLALAVIRLIGILANLGTGGHFMATLDTIFQPMSFRMAARFFRGQAVSYTTALTVIAAILAGVSLGARVLGPVLVDLLVQLPF</sequence>
<dbReference type="HOGENOM" id="CLU_113320_0_0_12"/>
<dbReference type="PANTHER" id="PTHR33219:SF14">
    <property type="entry name" value="PROTEIN COFACTOR ASSEMBLY OF COMPLEX C SUBUNIT B CCB3, CHLOROPLASTIC-RELATED"/>
    <property type="match status" value="1"/>
</dbReference>
<proteinExistence type="inferred from homology"/>
<dbReference type="Pfam" id="PF02325">
    <property type="entry name" value="CCB3_YggT"/>
    <property type="match status" value="1"/>
</dbReference>
<evidence type="ECO:0000256" key="1">
    <source>
        <dbReference type="ARBA" id="ARBA00010894"/>
    </source>
</evidence>
<keyword evidence="2" id="KW-0812">Transmembrane</keyword>
<dbReference type="eggNOG" id="COG0762">
    <property type="taxonomic scope" value="Bacteria"/>
</dbReference>
<protein>
    <submittedName>
        <fullName evidence="3">YGGT family protein</fullName>
    </submittedName>
</protein>
<dbReference type="KEGG" id="sfc:Spiaf_2226"/>
<dbReference type="EMBL" id="CP003282">
    <property type="protein sequence ID" value="AFG38262.1"/>
    <property type="molecule type" value="Genomic_DNA"/>
</dbReference>
<dbReference type="Proteomes" id="UP000007383">
    <property type="component" value="Chromosome"/>
</dbReference>
<dbReference type="STRING" id="889378.Spiaf_2226"/>
<dbReference type="PANTHER" id="PTHR33219">
    <property type="entry name" value="YLMG HOMOLOG PROTEIN 2, CHLOROPLASTIC"/>
    <property type="match status" value="1"/>
</dbReference>
<gene>
    <name evidence="3" type="ordered locus">Spiaf_2226</name>
</gene>
<dbReference type="InterPro" id="IPR003425">
    <property type="entry name" value="CCB3/YggT"/>
</dbReference>
<evidence type="ECO:0000313" key="3">
    <source>
        <dbReference type="EMBL" id="AFG38262.1"/>
    </source>
</evidence>
<keyword evidence="4" id="KW-1185">Reference proteome</keyword>
<dbReference type="PATRIC" id="fig|889378.3.peg.2203"/>
<feature type="transmembrane region" description="Helical" evidence="2">
    <location>
        <begin position="93"/>
        <end position="120"/>
    </location>
</feature>
<dbReference type="OrthoDB" id="47652at2"/>
<dbReference type="RefSeq" id="WP_014456245.1">
    <property type="nucleotide sequence ID" value="NC_017098.1"/>
</dbReference>
<keyword evidence="2" id="KW-1133">Transmembrane helix</keyword>
<comment type="similarity">
    <text evidence="1">Belongs to the YggT family.</text>
</comment>
<feature type="transmembrane region" description="Helical" evidence="2">
    <location>
        <begin position="159"/>
        <end position="180"/>
    </location>
</feature>
<keyword evidence="2" id="KW-0472">Membrane</keyword>
<evidence type="ECO:0000256" key="2">
    <source>
        <dbReference type="SAM" id="Phobius"/>
    </source>
</evidence>
<organism evidence="3 4">
    <name type="scientific">Spirochaeta africana (strain ATCC 700263 / DSM 8902 / Z-7692)</name>
    <dbReference type="NCBI Taxonomy" id="889378"/>
    <lineage>
        <taxon>Bacteria</taxon>
        <taxon>Pseudomonadati</taxon>
        <taxon>Spirochaetota</taxon>
        <taxon>Spirochaetia</taxon>
        <taxon>Spirochaetales</taxon>
        <taxon>Spirochaetaceae</taxon>
        <taxon>Spirochaeta</taxon>
    </lineage>
</organism>
<evidence type="ECO:0000313" key="4">
    <source>
        <dbReference type="Proteomes" id="UP000007383"/>
    </source>
</evidence>
<feature type="transmembrane region" description="Helical" evidence="2">
    <location>
        <begin position="60"/>
        <end position="81"/>
    </location>
</feature>